<comment type="caution">
    <text evidence="2">The sequence shown here is derived from an EMBL/GenBank/DDBJ whole genome shotgun (WGS) entry which is preliminary data.</text>
</comment>
<gene>
    <name evidence="2" type="ORF">CFOL_v3_06238</name>
</gene>
<dbReference type="InParanoid" id="A0A1Q3B4A9"/>
<evidence type="ECO:0000313" key="2">
    <source>
        <dbReference type="EMBL" id="GAV62715.1"/>
    </source>
</evidence>
<accession>A0A1Q3B4A9</accession>
<sequence length="223" mass="25016">MVELQAPENHLNGVGGVPLAVSTSKTVGSKRQRRPSVRLGDIGGQPYDSHVRKTTYTKQWKHHYQHQNHHHYNQPSNTTLSTKPPSKTKPLTTVTGGDFNEASFPLHEEEKDGNGLDTVAIGSWRVKDSKKRGAAKRIRSNWVSKMDETAGNNGDRDGDDNKFITGDDIDIDHDNDNDESYNREFDMENSEQSPIHSLENLGDGNERDGFYRRSIRDGGDMAE</sequence>
<organism evidence="2 3">
    <name type="scientific">Cephalotus follicularis</name>
    <name type="common">Albany pitcher plant</name>
    <dbReference type="NCBI Taxonomy" id="3775"/>
    <lineage>
        <taxon>Eukaryota</taxon>
        <taxon>Viridiplantae</taxon>
        <taxon>Streptophyta</taxon>
        <taxon>Embryophyta</taxon>
        <taxon>Tracheophyta</taxon>
        <taxon>Spermatophyta</taxon>
        <taxon>Magnoliopsida</taxon>
        <taxon>eudicotyledons</taxon>
        <taxon>Gunneridae</taxon>
        <taxon>Pentapetalae</taxon>
        <taxon>rosids</taxon>
        <taxon>fabids</taxon>
        <taxon>Oxalidales</taxon>
        <taxon>Cephalotaceae</taxon>
        <taxon>Cephalotus</taxon>
    </lineage>
</organism>
<feature type="region of interest" description="Disordered" evidence="1">
    <location>
        <begin position="61"/>
        <end position="97"/>
    </location>
</feature>
<reference evidence="3" key="1">
    <citation type="submission" date="2016-04" db="EMBL/GenBank/DDBJ databases">
        <title>Cephalotus genome sequencing.</title>
        <authorList>
            <person name="Fukushima K."/>
            <person name="Hasebe M."/>
            <person name="Fang X."/>
        </authorList>
    </citation>
    <scope>NUCLEOTIDE SEQUENCE [LARGE SCALE GENOMIC DNA]</scope>
    <source>
        <strain evidence="3">cv. St1</strain>
    </source>
</reference>
<dbReference type="OrthoDB" id="539213at2759"/>
<keyword evidence="3" id="KW-1185">Reference proteome</keyword>
<evidence type="ECO:0000313" key="3">
    <source>
        <dbReference type="Proteomes" id="UP000187406"/>
    </source>
</evidence>
<dbReference type="AlphaFoldDB" id="A0A1Q3B4A9"/>
<feature type="region of interest" description="Disordered" evidence="1">
    <location>
        <begin position="1"/>
        <end position="49"/>
    </location>
</feature>
<feature type="compositionally biased region" description="Basic residues" evidence="1">
    <location>
        <begin position="61"/>
        <end position="72"/>
    </location>
</feature>
<proteinExistence type="predicted"/>
<dbReference type="Proteomes" id="UP000187406">
    <property type="component" value="Unassembled WGS sequence"/>
</dbReference>
<name>A0A1Q3B4A9_CEPFO</name>
<protein>
    <submittedName>
        <fullName evidence="2">Uncharacterized protein</fullName>
    </submittedName>
</protein>
<dbReference type="EMBL" id="BDDD01000269">
    <property type="protein sequence ID" value="GAV62715.1"/>
    <property type="molecule type" value="Genomic_DNA"/>
</dbReference>
<feature type="compositionally biased region" description="Basic and acidic residues" evidence="1">
    <location>
        <begin position="204"/>
        <end position="223"/>
    </location>
</feature>
<evidence type="ECO:0000256" key="1">
    <source>
        <dbReference type="SAM" id="MobiDB-lite"/>
    </source>
</evidence>
<feature type="compositionally biased region" description="Low complexity" evidence="1">
    <location>
        <begin position="78"/>
        <end position="93"/>
    </location>
</feature>
<feature type="region of interest" description="Disordered" evidence="1">
    <location>
        <begin position="147"/>
        <end position="223"/>
    </location>
</feature>
<feature type="compositionally biased region" description="Acidic residues" evidence="1">
    <location>
        <begin position="167"/>
        <end position="179"/>
    </location>
</feature>